<evidence type="ECO:0000313" key="1">
    <source>
        <dbReference type="EMBL" id="SHK72609.1"/>
    </source>
</evidence>
<dbReference type="Proteomes" id="UP000184498">
    <property type="component" value="Unassembled WGS sequence"/>
</dbReference>
<dbReference type="OrthoDB" id="1273943at2"/>
<reference evidence="2" key="1">
    <citation type="submission" date="2016-11" db="EMBL/GenBank/DDBJ databases">
        <authorList>
            <person name="Varghese N."/>
            <person name="Submissions S."/>
        </authorList>
    </citation>
    <scope>NUCLEOTIDE SEQUENCE [LARGE SCALE GENOMIC DNA]</scope>
    <source>
        <strain evidence="2">DSM 18016</strain>
    </source>
</reference>
<protein>
    <submittedName>
        <fullName evidence="1">Uncharacterized protein</fullName>
    </submittedName>
</protein>
<name>A0A1M6UTR9_9FLAO</name>
<organism evidence="1 2">
    <name type="scientific">Epilithonimonas mollis</name>
    <dbReference type="NCBI Taxonomy" id="216903"/>
    <lineage>
        <taxon>Bacteria</taxon>
        <taxon>Pseudomonadati</taxon>
        <taxon>Bacteroidota</taxon>
        <taxon>Flavobacteriia</taxon>
        <taxon>Flavobacteriales</taxon>
        <taxon>Weeksellaceae</taxon>
        <taxon>Chryseobacterium group</taxon>
        <taxon>Epilithonimonas</taxon>
    </lineage>
</organism>
<dbReference type="AlphaFoldDB" id="A0A1M6UTR9"/>
<proteinExistence type="predicted"/>
<dbReference type="STRING" id="216903.SAMN05444371_3467"/>
<gene>
    <name evidence="1" type="ORF">SAMN05444371_3467</name>
</gene>
<evidence type="ECO:0000313" key="2">
    <source>
        <dbReference type="Proteomes" id="UP000184498"/>
    </source>
</evidence>
<dbReference type="EMBL" id="FRAM01000007">
    <property type="protein sequence ID" value="SHK72609.1"/>
    <property type="molecule type" value="Genomic_DNA"/>
</dbReference>
<keyword evidence="2" id="KW-1185">Reference proteome</keyword>
<sequence>MMKHKNLKKDKNLELEIQTHKSEYQFPNPEEIDKANIYWMVCAYFNPFMPLTDLSFAFDGLRKILKQWLDNRKKPIIYKNKTNETI</sequence>
<dbReference type="RefSeq" id="WP_139258383.1">
    <property type="nucleotide sequence ID" value="NZ_FRAM01000007.1"/>
</dbReference>
<accession>A0A1M6UTR9</accession>